<evidence type="ECO:0000313" key="1">
    <source>
        <dbReference type="EMBL" id="CAI2374190.1"/>
    </source>
</evidence>
<evidence type="ECO:0000313" key="2">
    <source>
        <dbReference type="Proteomes" id="UP001295684"/>
    </source>
</evidence>
<dbReference type="AlphaFoldDB" id="A0AAD1XK46"/>
<protein>
    <submittedName>
        <fullName evidence="1">Uncharacterized protein</fullName>
    </submittedName>
</protein>
<proteinExistence type="predicted"/>
<sequence length="355" mass="42138">MERKKMDGLFRCSGFVFEVLYFYGYYDDWRLLMTRLCKETYRFWKEKQKMFVILDERYKKDTGSIIKVLNKNGVIAMLKGVKSLYLTFPDNLLSNKLDKAASFLQHYELRDLKELNIKFKFRFGTPKEFKSISVLLEKLFDQEDLRIFEINLTFSGDPQQRGDLQHECSSWNEIWNVIIDNLVKMKTNCLTLCNSKIELLDEYFWVSDAPIFKLKNCCIELRGCEFNVWFNESFERHNGKDKTIIFDSCTVYSCRGSQCSLKFQGKSMTSEKVEFLGSPLKVQMKRLTLMEDEDNICSCINYSSPTYNQDSDFDYQHNDDDDLPDPFMHSGNQHVDREYNSHISRAMRGSFYDWY</sequence>
<reference evidence="1" key="1">
    <citation type="submission" date="2023-07" db="EMBL/GenBank/DDBJ databases">
        <authorList>
            <consortium name="AG Swart"/>
            <person name="Singh M."/>
            <person name="Singh A."/>
            <person name="Seah K."/>
            <person name="Emmerich C."/>
        </authorList>
    </citation>
    <scope>NUCLEOTIDE SEQUENCE</scope>
    <source>
        <strain evidence="1">DP1</strain>
    </source>
</reference>
<gene>
    <name evidence="1" type="ORF">ECRASSUSDP1_LOCUS15542</name>
</gene>
<keyword evidence="2" id="KW-1185">Reference proteome</keyword>
<organism evidence="1 2">
    <name type="scientific">Euplotes crassus</name>
    <dbReference type="NCBI Taxonomy" id="5936"/>
    <lineage>
        <taxon>Eukaryota</taxon>
        <taxon>Sar</taxon>
        <taxon>Alveolata</taxon>
        <taxon>Ciliophora</taxon>
        <taxon>Intramacronucleata</taxon>
        <taxon>Spirotrichea</taxon>
        <taxon>Hypotrichia</taxon>
        <taxon>Euplotida</taxon>
        <taxon>Euplotidae</taxon>
        <taxon>Moneuplotes</taxon>
    </lineage>
</organism>
<name>A0AAD1XK46_EUPCR</name>
<dbReference type="Proteomes" id="UP001295684">
    <property type="component" value="Unassembled WGS sequence"/>
</dbReference>
<dbReference type="EMBL" id="CAMPGE010015576">
    <property type="protein sequence ID" value="CAI2374190.1"/>
    <property type="molecule type" value="Genomic_DNA"/>
</dbReference>
<comment type="caution">
    <text evidence="1">The sequence shown here is derived from an EMBL/GenBank/DDBJ whole genome shotgun (WGS) entry which is preliminary data.</text>
</comment>
<accession>A0AAD1XK46</accession>